<dbReference type="InterPro" id="IPR050391">
    <property type="entry name" value="Mito_Metabolite_Transporter"/>
</dbReference>
<dbReference type="InterPro" id="IPR018108">
    <property type="entry name" value="MCP_transmembrane"/>
</dbReference>
<accession>A0A9Q0NEX7</accession>
<keyword evidence="8" id="KW-0496">Mitochondrion</keyword>
<dbReference type="FunFam" id="1.50.40.10:FF:000062">
    <property type="entry name" value="mitochondrial uncoupling protein 3"/>
    <property type="match status" value="1"/>
</dbReference>
<comment type="similarity">
    <text evidence="2 11">Belongs to the mitochondrial carrier (TC 2.A.29) family.</text>
</comment>
<evidence type="ECO:0000256" key="2">
    <source>
        <dbReference type="ARBA" id="ARBA00006375"/>
    </source>
</evidence>
<keyword evidence="4 10" id="KW-0812">Transmembrane</keyword>
<feature type="repeat" description="Solcar" evidence="10">
    <location>
        <begin position="128"/>
        <end position="220"/>
    </location>
</feature>
<dbReference type="Gene3D" id="1.50.40.10">
    <property type="entry name" value="Mitochondrial carrier domain"/>
    <property type="match status" value="1"/>
</dbReference>
<dbReference type="Pfam" id="PF00153">
    <property type="entry name" value="Mito_carr"/>
    <property type="match status" value="3"/>
</dbReference>
<evidence type="ECO:0000256" key="1">
    <source>
        <dbReference type="ARBA" id="ARBA00004448"/>
    </source>
</evidence>
<dbReference type="Proteomes" id="UP001151699">
    <property type="component" value="Chromosome A"/>
</dbReference>
<evidence type="ECO:0000256" key="3">
    <source>
        <dbReference type="ARBA" id="ARBA00022448"/>
    </source>
</evidence>
<reference evidence="12" key="1">
    <citation type="submission" date="2022-07" db="EMBL/GenBank/DDBJ databases">
        <authorList>
            <person name="Trinca V."/>
            <person name="Uliana J.V.C."/>
            <person name="Torres T.T."/>
            <person name="Ward R.J."/>
            <person name="Monesi N."/>
        </authorList>
    </citation>
    <scope>NUCLEOTIDE SEQUENCE</scope>
    <source>
        <strain evidence="12">HSMRA1968</strain>
        <tissue evidence="12">Whole embryos</tissue>
    </source>
</reference>
<keyword evidence="3 11" id="KW-0813">Transport</keyword>
<dbReference type="SUPFAM" id="SSF103506">
    <property type="entry name" value="Mitochondrial carrier"/>
    <property type="match status" value="1"/>
</dbReference>
<dbReference type="EMBL" id="WJQU01000001">
    <property type="protein sequence ID" value="KAJ6649022.1"/>
    <property type="molecule type" value="Genomic_DNA"/>
</dbReference>
<comment type="caution">
    <text evidence="12">The sequence shown here is derived from an EMBL/GenBank/DDBJ whole genome shotgun (WGS) entry which is preliminary data.</text>
</comment>
<dbReference type="GO" id="GO:0005743">
    <property type="term" value="C:mitochondrial inner membrane"/>
    <property type="evidence" value="ECO:0007669"/>
    <property type="project" value="UniProtKB-SubCell"/>
</dbReference>
<gene>
    <name evidence="12" type="primary">SLC25A27</name>
    <name evidence="12" type="ORF">Bhyg_04254</name>
</gene>
<dbReference type="AlphaFoldDB" id="A0A9Q0NEX7"/>
<organism evidence="12 13">
    <name type="scientific">Pseudolycoriella hygida</name>
    <dbReference type="NCBI Taxonomy" id="35572"/>
    <lineage>
        <taxon>Eukaryota</taxon>
        <taxon>Metazoa</taxon>
        <taxon>Ecdysozoa</taxon>
        <taxon>Arthropoda</taxon>
        <taxon>Hexapoda</taxon>
        <taxon>Insecta</taxon>
        <taxon>Pterygota</taxon>
        <taxon>Neoptera</taxon>
        <taxon>Endopterygota</taxon>
        <taxon>Diptera</taxon>
        <taxon>Nematocera</taxon>
        <taxon>Sciaroidea</taxon>
        <taxon>Sciaridae</taxon>
        <taxon>Pseudolycoriella</taxon>
    </lineage>
</organism>
<keyword evidence="9 10" id="KW-0472">Membrane</keyword>
<evidence type="ECO:0000313" key="12">
    <source>
        <dbReference type="EMBL" id="KAJ6649022.1"/>
    </source>
</evidence>
<name>A0A9Q0NEX7_9DIPT</name>
<evidence type="ECO:0000256" key="4">
    <source>
        <dbReference type="ARBA" id="ARBA00022692"/>
    </source>
</evidence>
<dbReference type="InterPro" id="IPR023395">
    <property type="entry name" value="MCP_dom_sf"/>
</dbReference>
<comment type="subcellular location">
    <subcellularLocation>
        <location evidence="1">Mitochondrion inner membrane</location>
        <topology evidence="1">Multi-pass membrane protein</topology>
    </subcellularLocation>
</comment>
<dbReference type="OrthoDB" id="756301at2759"/>
<feature type="repeat" description="Solcar" evidence="10">
    <location>
        <begin position="22"/>
        <end position="119"/>
    </location>
</feature>
<evidence type="ECO:0000256" key="9">
    <source>
        <dbReference type="ARBA" id="ARBA00023136"/>
    </source>
</evidence>
<protein>
    <submittedName>
        <fullName evidence="12">Mitochondrial uncoupling protein 4</fullName>
    </submittedName>
</protein>
<keyword evidence="6" id="KW-0999">Mitochondrion inner membrane</keyword>
<dbReference type="PRINTS" id="PR00784">
    <property type="entry name" value="MTUNCOUPLING"/>
</dbReference>
<proteinExistence type="inferred from homology"/>
<dbReference type="InterPro" id="IPR002067">
    <property type="entry name" value="MCP"/>
</dbReference>
<evidence type="ECO:0000256" key="8">
    <source>
        <dbReference type="ARBA" id="ARBA00023128"/>
    </source>
</evidence>
<keyword evidence="5" id="KW-0677">Repeat</keyword>
<evidence type="ECO:0000256" key="11">
    <source>
        <dbReference type="RuleBase" id="RU000488"/>
    </source>
</evidence>
<dbReference type="PANTHER" id="PTHR45618">
    <property type="entry name" value="MITOCHONDRIAL DICARBOXYLATE CARRIER-RELATED"/>
    <property type="match status" value="1"/>
</dbReference>
<sequence length="387" mass="42293">MQQPIAGRNEQQTHPVKYHYADTFWCIYMTSVVSACIAELATYPLDLTKTRLQIQGEALTSGLNNAKKIHNHRGMVATALGIVREEGSLKLWQGVTPALYRHLVYSGCRIVVYDNLRKKLGSTGQVGIPLYQSAICGITAGGLAQWLASPADLVKVQVQMEGKRRLMGLEPRVHGAAHAFMEIVKRGGIRGLWKGSIPNVQRAALVNLGDLTTYDNIKRIIITRTGLPDSHTVHILSSICAGLVAALMGTPADVVKTRVMNQPTDSSGSIKCCRTMNVSTALRQSGKSGKGSFYQYQITSDKGCAAKLDETAHLKLIAVNAEADGSYCIIVWTCRPTREGVHAFCTKNKVSARQSKWIGEQYKKLGLASLKVGQTTDYKNGKCFIKK</sequence>
<evidence type="ECO:0000256" key="5">
    <source>
        <dbReference type="ARBA" id="ARBA00022737"/>
    </source>
</evidence>
<keyword evidence="13" id="KW-1185">Reference proteome</keyword>
<evidence type="ECO:0000256" key="10">
    <source>
        <dbReference type="PROSITE-ProRule" id="PRU00282"/>
    </source>
</evidence>
<evidence type="ECO:0000256" key="7">
    <source>
        <dbReference type="ARBA" id="ARBA00022989"/>
    </source>
</evidence>
<dbReference type="PROSITE" id="PS50920">
    <property type="entry name" value="SOLCAR"/>
    <property type="match status" value="2"/>
</dbReference>
<dbReference type="GO" id="GO:0055085">
    <property type="term" value="P:transmembrane transport"/>
    <property type="evidence" value="ECO:0007669"/>
    <property type="project" value="InterPro"/>
</dbReference>
<evidence type="ECO:0000256" key="6">
    <source>
        <dbReference type="ARBA" id="ARBA00022792"/>
    </source>
</evidence>
<evidence type="ECO:0000313" key="13">
    <source>
        <dbReference type="Proteomes" id="UP001151699"/>
    </source>
</evidence>
<keyword evidence="7" id="KW-1133">Transmembrane helix</keyword>